<gene>
    <name evidence="8" type="ORF">D8674_040139</name>
</gene>
<dbReference type="GO" id="GO:0005634">
    <property type="term" value="C:nucleus"/>
    <property type="evidence" value="ECO:0007669"/>
    <property type="project" value="UniProtKB-SubCell"/>
</dbReference>
<keyword evidence="3" id="KW-0238">DNA-binding</keyword>
<keyword evidence="9" id="KW-1185">Reference proteome</keyword>
<dbReference type="Proteomes" id="UP000327157">
    <property type="component" value="Unassembled WGS sequence"/>
</dbReference>
<dbReference type="SUPFAM" id="SSF55455">
    <property type="entry name" value="SRF-like"/>
    <property type="match status" value="1"/>
</dbReference>
<dbReference type="PRINTS" id="PR00404">
    <property type="entry name" value="MADSDOMAIN"/>
</dbReference>
<dbReference type="AlphaFoldDB" id="A0A5N5FG30"/>
<dbReference type="PROSITE" id="PS51297">
    <property type="entry name" value="K_BOX"/>
    <property type="match status" value="1"/>
</dbReference>
<keyword evidence="4" id="KW-0804">Transcription</keyword>
<dbReference type="GO" id="GO:0046983">
    <property type="term" value="F:protein dimerization activity"/>
    <property type="evidence" value="ECO:0007669"/>
    <property type="project" value="InterPro"/>
</dbReference>
<dbReference type="GO" id="GO:0003700">
    <property type="term" value="F:DNA-binding transcription factor activity"/>
    <property type="evidence" value="ECO:0007669"/>
    <property type="project" value="InterPro"/>
</dbReference>
<evidence type="ECO:0000256" key="3">
    <source>
        <dbReference type="ARBA" id="ARBA00023125"/>
    </source>
</evidence>
<evidence type="ECO:0000259" key="6">
    <source>
        <dbReference type="PROSITE" id="PS50066"/>
    </source>
</evidence>
<dbReference type="Gene3D" id="3.40.1810.10">
    <property type="entry name" value="Transcription factor, MADS-box"/>
    <property type="match status" value="1"/>
</dbReference>
<dbReference type="InterPro" id="IPR002487">
    <property type="entry name" value="TF_Kbox"/>
</dbReference>
<evidence type="ECO:0000256" key="4">
    <source>
        <dbReference type="ARBA" id="ARBA00023163"/>
    </source>
</evidence>
<dbReference type="GO" id="GO:0000977">
    <property type="term" value="F:RNA polymerase II transcription regulatory region sequence-specific DNA binding"/>
    <property type="evidence" value="ECO:0007669"/>
    <property type="project" value="InterPro"/>
</dbReference>
<dbReference type="SMART" id="SM00432">
    <property type="entry name" value="MADS"/>
    <property type="match status" value="1"/>
</dbReference>
<dbReference type="InterPro" id="IPR033896">
    <property type="entry name" value="MEF2-like_N"/>
</dbReference>
<reference evidence="8 9" key="2">
    <citation type="submission" date="2019-11" db="EMBL/GenBank/DDBJ databases">
        <title>A de novo genome assembly of a pear dwarfing rootstock.</title>
        <authorList>
            <person name="Wang F."/>
            <person name="Wang J."/>
            <person name="Li S."/>
            <person name="Zhang Y."/>
            <person name="Fang M."/>
            <person name="Ma L."/>
            <person name="Zhao Y."/>
            <person name="Jiang S."/>
        </authorList>
    </citation>
    <scope>NUCLEOTIDE SEQUENCE [LARGE SCALE GENOMIC DNA]</scope>
    <source>
        <strain evidence="8">S2</strain>
        <tissue evidence="8">Leaf</tissue>
    </source>
</reference>
<dbReference type="InterPro" id="IPR036879">
    <property type="entry name" value="TF_MADSbox_sf"/>
</dbReference>
<accession>A0A5N5FG30</accession>
<reference evidence="8 9" key="1">
    <citation type="submission" date="2019-09" db="EMBL/GenBank/DDBJ databases">
        <authorList>
            <person name="Ou C."/>
        </authorList>
    </citation>
    <scope>NUCLEOTIDE SEQUENCE [LARGE SCALE GENOMIC DNA]</scope>
    <source>
        <strain evidence="8">S2</strain>
        <tissue evidence="8">Leaf</tissue>
    </source>
</reference>
<dbReference type="CDD" id="cd00265">
    <property type="entry name" value="MADS_MEF2_like"/>
    <property type="match status" value="1"/>
</dbReference>
<dbReference type="InterPro" id="IPR050142">
    <property type="entry name" value="MADS-box/MEF2_TF"/>
</dbReference>
<dbReference type="EMBL" id="SMOL01000712">
    <property type="protein sequence ID" value="KAB2600751.1"/>
    <property type="molecule type" value="Genomic_DNA"/>
</dbReference>
<sequence>MVRGKIEIKRIENDTSRQVTFSKRRNGLLKKAYELSVLCDAEVAVITFSQKGRIYEFSSSDMHQTIERYLKHENGGETNMVEAEQYHLKHESATMAKKIEILEASQRKLLGNGLDSCSVEELQETSSQLERSLCNIRERKAQLYMEQGEQLKAKKRFLLQENAQLWEEYRAKPWMESSGQEESASASASYEKAGASAFVSNWSQRSMSSKVETELLIGPPRMNCCSHPSLKSVSDK</sequence>
<dbReference type="PROSITE" id="PS50066">
    <property type="entry name" value="MADS_BOX_2"/>
    <property type="match status" value="1"/>
</dbReference>
<comment type="subcellular location">
    <subcellularLocation>
        <location evidence="1">Nucleus</location>
    </subcellularLocation>
</comment>
<comment type="caution">
    <text evidence="8">The sequence shown here is derived from an EMBL/GenBank/DDBJ whole genome shotgun (WGS) entry which is preliminary data.</text>
</comment>
<dbReference type="InterPro" id="IPR002100">
    <property type="entry name" value="TF_MADSbox"/>
</dbReference>
<evidence type="ECO:0000256" key="1">
    <source>
        <dbReference type="ARBA" id="ARBA00004123"/>
    </source>
</evidence>
<evidence type="ECO:0000313" key="9">
    <source>
        <dbReference type="Proteomes" id="UP000327157"/>
    </source>
</evidence>
<evidence type="ECO:0000313" key="8">
    <source>
        <dbReference type="EMBL" id="KAB2600751.1"/>
    </source>
</evidence>
<evidence type="ECO:0000256" key="5">
    <source>
        <dbReference type="ARBA" id="ARBA00023242"/>
    </source>
</evidence>
<feature type="domain" description="MADS-box" evidence="6">
    <location>
        <begin position="1"/>
        <end position="61"/>
    </location>
</feature>
<evidence type="ECO:0000256" key="2">
    <source>
        <dbReference type="ARBA" id="ARBA00023015"/>
    </source>
</evidence>
<dbReference type="PANTHER" id="PTHR48019">
    <property type="entry name" value="SERUM RESPONSE FACTOR HOMOLOG"/>
    <property type="match status" value="1"/>
</dbReference>
<dbReference type="Pfam" id="PF00319">
    <property type="entry name" value="SRF-TF"/>
    <property type="match status" value="1"/>
</dbReference>
<keyword evidence="2" id="KW-0805">Transcription regulation</keyword>
<dbReference type="GO" id="GO:0045944">
    <property type="term" value="P:positive regulation of transcription by RNA polymerase II"/>
    <property type="evidence" value="ECO:0007669"/>
    <property type="project" value="InterPro"/>
</dbReference>
<keyword evidence="5" id="KW-0539">Nucleus</keyword>
<dbReference type="FunFam" id="3.40.1810.10:FF:000003">
    <property type="entry name" value="MADS-box transcription factor MADS-MC"/>
    <property type="match status" value="1"/>
</dbReference>
<protein>
    <submittedName>
        <fullName evidence="8">MADS-box protein SOC1-like</fullName>
    </submittedName>
</protein>
<dbReference type="Pfam" id="PF01486">
    <property type="entry name" value="K-box"/>
    <property type="match status" value="1"/>
</dbReference>
<feature type="domain" description="K-box" evidence="7">
    <location>
        <begin position="85"/>
        <end position="175"/>
    </location>
</feature>
<organism evidence="8 9">
    <name type="scientific">Pyrus ussuriensis x Pyrus communis</name>
    <dbReference type="NCBI Taxonomy" id="2448454"/>
    <lineage>
        <taxon>Eukaryota</taxon>
        <taxon>Viridiplantae</taxon>
        <taxon>Streptophyta</taxon>
        <taxon>Embryophyta</taxon>
        <taxon>Tracheophyta</taxon>
        <taxon>Spermatophyta</taxon>
        <taxon>Magnoliopsida</taxon>
        <taxon>eudicotyledons</taxon>
        <taxon>Gunneridae</taxon>
        <taxon>Pentapetalae</taxon>
        <taxon>rosids</taxon>
        <taxon>fabids</taxon>
        <taxon>Rosales</taxon>
        <taxon>Rosaceae</taxon>
        <taxon>Amygdaloideae</taxon>
        <taxon>Maleae</taxon>
        <taxon>Pyrus</taxon>
    </lineage>
</organism>
<name>A0A5N5FG30_9ROSA</name>
<proteinExistence type="predicted"/>
<dbReference type="OrthoDB" id="1152961at2759"/>
<evidence type="ECO:0000259" key="7">
    <source>
        <dbReference type="PROSITE" id="PS51297"/>
    </source>
</evidence>